<proteinExistence type="predicted"/>
<accession>A0A8N4IC28</accession>
<organism evidence="1 2">
    <name type="scientific">Elaeis guineensis var. tenera</name>
    <name type="common">Oil palm</name>
    <dbReference type="NCBI Taxonomy" id="51953"/>
    <lineage>
        <taxon>Eukaryota</taxon>
        <taxon>Viridiplantae</taxon>
        <taxon>Streptophyta</taxon>
        <taxon>Embryophyta</taxon>
        <taxon>Tracheophyta</taxon>
        <taxon>Spermatophyta</taxon>
        <taxon>Magnoliopsida</taxon>
        <taxon>Liliopsida</taxon>
        <taxon>Arecaceae</taxon>
        <taxon>Arecoideae</taxon>
        <taxon>Cocoseae</taxon>
        <taxon>Elaeidinae</taxon>
        <taxon>Elaeis</taxon>
    </lineage>
</organism>
<dbReference type="AlphaFoldDB" id="A0A8N4IC28"/>
<name>A0A8N4IC28_ELAGV</name>
<reference evidence="2" key="1">
    <citation type="submission" date="2025-08" db="UniProtKB">
        <authorList>
            <consortium name="RefSeq"/>
        </authorList>
    </citation>
    <scope>IDENTIFICATION</scope>
</reference>
<dbReference type="InterPro" id="IPR011989">
    <property type="entry name" value="ARM-like"/>
</dbReference>
<gene>
    <name evidence="2" type="primary">LOC114914750</name>
</gene>
<protein>
    <submittedName>
        <fullName evidence="2">Uncharacterized protein LOC114914750</fullName>
    </submittedName>
</protein>
<keyword evidence="1" id="KW-1185">Reference proteome</keyword>
<dbReference type="RefSeq" id="XP_029123897.1">
    <property type="nucleotide sequence ID" value="XM_029268064.1"/>
</dbReference>
<evidence type="ECO:0000313" key="1">
    <source>
        <dbReference type="Proteomes" id="UP000504607"/>
    </source>
</evidence>
<sequence>MNYPTQEGSSLLGSNCFSTAYHLHPSALNTRETPYDVGDIEQRGCNFYGSNLGRFVVQGSPYDCAPISMNRMWSSGSSSTLFDGSGASCSQSNQGGFLSSITGQTFDCRHTNELNLVAGNPLFNTLSRFPRDEVEATGPNFYSRENVRERVMKGPIDSTLAMTKKAVPHLLSLLDEGDAVILRNILNGVVHPSLLYSVMKDEHGHRLFIELLDKCGYRHKLGIVSLVAQAGELLDLAGDCYGNSSVKMLIVSVKGLLDLCDIVTSALSIIVSDLMNHDLGLSLIECCLKNLTYKQNLCFCR</sequence>
<dbReference type="Proteomes" id="UP000504607">
    <property type="component" value="Chromosome 13"/>
</dbReference>
<dbReference type="Gene3D" id="1.25.10.10">
    <property type="entry name" value="Leucine-rich Repeat Variant"/>
    <property type="match status" value="1"/>
</dbReference>
<evidence type="ECO:0000313" key="2">
    <source>
        <dbReference type="RefSeq" id="XP_029123897.1"/>
    </source>
</evidence>